<evidence type="ECO:0000313" key="3">
    <source>
        <dbReference type="Proteomes" id="UP000286063"/>
    </source>
</evidence>
<dbReference type="PROSITE" id="PS51352">
    <property type="entry name" value="THIOREDOXIN_2"/>
    <property type="match status" value="1"/>
</dbReference>
<dbReference type="InterPro" id="IPR013766">
    <property type="entry name" value="Thioredoxin_domain"/>
</dbReference>
<dbReference type="EMBL" id="QSCR01000006">
    <property type="protein sequence ID" value="RGY19515.1"/>
    <property type="molecule type" value="Genomic_DNA"/>
</dbReference>
<sequence length="408" mass="46542">MRGCFHGQLYRSDNRKGRSGILNDKIYDRMKRVILFICLAVWVLPLAAQIDFRESGFAKALEAAKVENKLVFMDCYTSWCGPCKRMAAQEFTQEKAGEYFNPRFVSVKIDMEKGEGVELRKRYDVNAYPTLLVLNAEGELLCRHAGYLSVDKLIDFAENGVKGGGLTDMHKRYAAGERSVEFIRGYLAQLEEAAMSGTMYTVANDYLQDKTDAVFTDAAIYAIFRDYAIPVNPVFQQVYARKAELAERYGEEAVRALDKRWEAFGSRYLKREGKKTVGYDAAGLEAYYTLMKECGVPEAEALRAIVLLDGASGAQEWRVLLEAMVVYSRFSRMTEDHLYYACSSLFYGQKEWQNADERKKFAALLEKRVKALKGKKDTSGRTMTVGGKRMPIMEYYCQSYEKMLEKVK</sequence>
<dbReference type="AlphaFoldDB" id="A0A413IQG4"/>
<dbReference type="SUPFAM" id="SSF52833">
    <property type="entry name" value="Thioredoxin-like"/>
    <property type="match status" value="1"/>
</dbReference>
<organism evidence="2 3">
    <name type="scientific">Butyricimonas virosa</name>
    <dbReference type="NCBI Taxonomy" id="544645"/>
    <lineage>
        <taxon>Bacteria</taxon>
        <taxon>Pseudomonadati</taxon>
        <taxon>Bacteroidota</taxon>
        <taxon>Bacteroidia</taxon>
        <taxon>Bacteroidales</taxon>
        <taxon>Odoribacteraceae</taxon>
        <taxon>Butyricimonas</taxon>
    </lineage>
</organism>
<dbReference type="InterPro" id="IPR036249">
    <property type="entry name" value="Thioredoxin-like_sf"/>
</dbReference>
<dbReference type="Proteomes" id="UP000286063">
    <property type="component" value="Unassembled WGS sequence"/>
</dbReference>
<gene>
    <name evidence="2" type="ORF">DXA50_06165</name>
</gene>
<dbReference type="CDD" id="cd02947">
    <property type="entry name" value="TRX_family"/>
    <property type="match status" value="1"/>
</dbReference>
<proteinExistence type="predicted"/>
<evidence type="ECO:0000259" key="1">
    <source>
        <dbReference type="PROSITE" id="PS51352"/>
    </source>
</evidence>
<dbReference type="Pfam" id="PF00085">
    <property type="entry name" value="Thioredoxin"/>
    <property type="match status" value="1"/>
</dbReference>
<dbReference type="Gene3D" id="3.40.30.10">
    <property type="entry name" value="Glutaredoxin"/>
    <property type="match status" value="1"/>
</dbReference>
<evidence type="ECO:0000313" key="2">
    <source>
        <dbReference type="EMBL" id="RGY19515.1"/>
    </source>
</evidence>
<accession>A0A413IQG4</accession>
<dbReference type="OrthoDB" id="1099736at2"/>
<name>A0A413IQG4_9BACT</name>
<reference evidence="2 3" key="1">
    <citation type="submission" date="2018-08" db="EMBL/GenBank/DDBJ databases">
        <title>A genome reference for cultivated species of the human gut microbiota.</title>
        <authorList>
            <person name="Zou Y."/>
            <person name="Xue W."/>
            <person name="Luo G."/>
        </authorList>
    </citation>
    <scope>NUCLEOTIDE SEQUENCE [LARGE SCALE GENOMIC DNA]</scope>
    <source>
        <strain evidence="2 3">OF02-7</strain>
    </source>
</reference>
<comment type="caution">
    <text evidence="2">The sequence shown here is derived from an EMBL/GenBank/DDBJ whole genome shotgun (WGS) entry which is preliminary data.</text>
</comment>
<protein>
    <submittedName>
        <fullName evidence="2">Thioredoxin</fullName>
    </submittedName>
</protein>
<feature type="domain" description="Thioredoxin" evidence="1">
    <location>
        <begin position="43"/>
        <end position="162"/>
    </location>
</feature>